<reference evidence="13 14" key="1">
    <citation type="journal article" date="2014" name="Nat. Commun.">
        <title>Molecular traces of alternative social organization in a termite genome.</title>
        <authorList>
            <person name="Terrapon N."/>
            <person name="Li C."/>
            <person name="Robertson H.M."/>
            <person name="Ji L."/>
            <person name="Meng X."/>
            <person name="Booth W."/>
            <person name="Chen Z."/>
            <person name="Childers C.P."/>
            <person name="Glastad K.M."/>
            <person name="Gokhale K."/>
            <person name="Gowin J."/>
            <person name="Gronenberg W."/>
            <person name="Hermansen R.A."/>
            <person name="Hu H."/>
            <person name="Hunt B.G."/>
            <person name="Huylmans A.K."/>
            <person name="Khalil S.M."/>
            <person name="Mitchell R.D."/>
            <person name="Munoz-Torres M.C."/>
            <person name="Mustard J.A."/>
            <person name="Pan H."/>
            <person name="Reese J.T."/>
            <person name="Scharf M.E."/>
            <person name="Sun F."/>
            <person name="Vogel H."/>
            <person name="Xiao J."/>
            <person name="Yang W."/>
            <person name="Yang Z."/>
            <person name="Yang Z."/>
            <person name="Zhou J."/>
            <person name="Zhu J."/>
            <person name="Brent C.S."/>
            <person name="Elsik C.G."/>
            <person name="Goodisman M.A."/>
            <person name="Liberles D.A."/>
            <person name="Roe R.M."/>
            <person name="Vargo E.L."/>
            <person name="Vilcinskas A."/>
            <person name="Wang J."/>
            <person name="Bornberg-Bauer E."/>
            <person name="Korb J."/>
            <person name="Zhang G."/>
            <person name="Liebig J."/>
        </authorList>
    </citation>
    <scope>NUCLEOTIDE SEQUENCE [LARGE SCALE GENOMIC DNA]</scope>
    <source>
        <tissue evidence="13">Whole organism</tissue>
    </source>
</reference>
<accession>A0A067QE09</accession>
<evidence type="ECO:0000256" key="2">
    <source>
        <dbReference type="ARBA" id="ARBA00004174"/>
    </source>
</evidence>
<evidence type="ECO:0000256" key="12">
    <source>
        <dbReference type="ARBA" id="ARBA00023136"/>
    </source>
</evidence>
<comment type="similarity">
    <text evidence="4">Belongs to the cytochrome P450 family.</text>
</comment>
<evidence type="ECO:0000256" key="5">
    <source>
        <dbReference type="ARBA" id="ARBA00022617"/>
    </source>
</evidence>
<dbReference type="GO" id="GO:0004497">
    <property type="term" value="F:monooxygenase activity"/>
    <property type="evidence" value="ECO:0007669"/>
    <property type="project" value="UniProtKB-KW"/>
</dbReference>
<dbReference type="Gene3D" id="1.10.630.10">
    <property type="entry name" value="Cytochrome P450"/>
    <property type="match status" value="1"/>
</dbReference>
<dbReference type="eggNOG" id="KOG0158">
    <property type="taxonomic scope" value="Eukaryota"/>
</dbReference>
<dbReference type="GO" id="GO:0016705">
    <property type="term" value="F:oxidoreductase activity, acting on paired donors, with incorporation or reduction of molecular oxygen"/>
    <property type="evidence" value="ECO:0007669"/>
    <property type="project" value="InterPro"/>
</dbReference>
<keyword evidence="5" id="KW-0349">Heme</keyword>
<comment type="subcellular location">
    <subcellularLocation>
        <location evidence="3">Endoplasmic reticulum membrane</location>
        <topology evidence="3">Peripheral membrane protein</topology>
    </subcellularLocation>
    <subcellularLocation>
        <location evidence="2">Microsome membrane</location>
        <topology evidence="2">Peripheral membrane protein</topology>
    </subcellularLocation>
</comment>
<dbReference type="InterPro" id="IPR050476">
    <property type="entry name" value="Insect_CytP450_Detox"/>
</dbReference>
<dbReference type="GO" id="GO:0020037">
    <property type="term" value="F:heme binding"/>
    <property type="evidence" value="ECO:0007669"/>
    <property type="project" value="InterPro"/>
</dbReference>
<dbReference type="AlphaFoldDB" id="A0A067QE09"/>
<name>A0A067QE09_ZOONE</name>
<comment type="cofactor">
    <cofactor evidence="1">
        <name>heme</name>
        <dbReference type="ChEBI" id="CHEBI:30413"/>
    </cofactor>
</comment>
<evidence type="ECO:0000256" key="4">
    <source>
        <dbReference type="ARBA" id="ARBA00010617"/>
    </source>
</evidence>
<proteinExistence type="inferred from homology"/>
<dbReference type="STRING" id="136037.A0A067QE09"/>
<evidence type="ECO:0000256" key="11">
    <source>
        <dbReference type="ARBA" id="ARBA00023033"/>
    </source>
</evidence>
<dbReference type="Pfam" id="PF00067">
    <property type="entry name" value="p450"/>
    <property type="match status" value="1"/>
</dbReference>
<evidence type="ECO:0000256" key="3">
    <source>
        <dbReference type="ARBA" id="ARBA00004406"/>
    </source>
</evidence>
<dbReference type="Proteomes" id="UP000027135">
    <property type="component" value="Unassembled WGS sequence"/>
</dbReference>
<dbReference type="SUPFAM" id="SSF48264">
    <property type="entry name" value="Cytochrome P450"/>
    <property type="match status" value="1"/>
</dbReference>
<keyword evidence="9" id="KW-0560">Oxidoreductase</keyword>
<keyword evidence="11" id="KW-0503">Monooxygenase</keyword>
<dbReference type="InterPro" id="IPR036396">
    <property type="entry name" value="Cyt_P450_sf"/>
</dbReference>
<evidence type="ECO:0000256" key="10">
    <source>
        <dbReference type="ARBA" id="ARBA00023004"/>
    </source>
</evidence>
<dbReference type="PRINTS" id="PR00463">
    <property type="entry name" value="EP450I"/>
</dbReference>
<protein>
    <submittedName>
        <fullName evidence="13">Putative cytochrome P450 6a13</fullName>
    </submittedName>
</protein>
<evidence type="ECO:0000256" key="6">
    <source>
        <dbReference type="ARBA" id="ARBA00022723"/>
    </source>
</evidence>
<dbReference type="EMBL" id="KK896760">
    <property type="protein sequence ID" value="KDQ65293.1"/>
    <property type="molecule type" value="Genomic_DNA"/>
</dbReference>
<keyword evidence="7" id="KW-0256">Endoplasmic reticulum</keyword>
<keyword evidence="6" id="KW-0479">Metal-binding</keyword>
<dbReference type="InterPro" id="IPR002401">
    <property type="entry name" value="Cyt_P450_E_grp-I"/>
</dbReference>
<organism evidence="13 14">
    <name type="scientific">Zootermopsis nevadensis</name>
    <name type="common">Dampwood termite</name>
    <dbReference type="NCBI Taxonomy" id="136037"/>
    <lineage>
        <taxon>Eukaryota</taxon>
        <taxon>Metazoa</taxon>
        <taxon>Ecdysozoa</taxon>
        <taxon>Arthropoda</taxon>
        <taxon>Hexapoda</taxon>
        <taxon>Insecta</taxon>
        <taxon>Pterygota</taxon>
        <taxon>Neoptera</taxon>
        <taxon>Polyneoptera</taxon>
        <taxon>Dictyoptera</taxon>
        <taxon>Blattodea</taxon>
        <taxon>Blattoidea</taxon>
        <taxon>Termitoidae</taxon>
        <taxon>Termopsidae</taxon>
        <taxon>Zootermopsis</taxon>
    </lineage>
</organism>
<evidence type="ECO:0000313" key="13">
    <source>
        <dbReference type="EMBL" id="KDQ65293.1"/>
    </source>
</evidence>
<dbReference type="GO" id="GO:0005506">
    <property type="term" value="F:iron ion binding"/>
    <property type="evidence" value="ECO:0007669"/>
    <property type="project" value="InterPro"/>
</dbReference>
<dbReference type="PANTHER" id="PTHR24292:SF100">
    <property type="entry name" value="CYTOCHROME P450 6A16, ISOFORM B-RELATED"/>
    <property type="match status" value="1"/>
</dbReference>
<gene>
    <name evidence="13" type="ORF">L798_00044</name>
</gene>
<dbReference type="OMA" id="MKETTYL"/>
<sequence>MTMDEIAAQVFVFFIAGFETSSATMSYCLYELALNPDVQQRVRDEVDTVLQKHGGAITYEAIQEMEYLDKAVAGEIRPYLFNPRPPRVDHYTSLQFTRQCI</sequence>
<keyword evidence="14" id="KW-1185">Reference proteome</keyword>
<evidence type="ECO:0000313" key="14">
    <source>
        <dbReference type="Proteomes" id="UP000027135"/>
    </source>
</evidence>
<evidence type="ECO:0000256" key="8">
    <source>
        <dbReference type="ARBA" id="ARBA00022848"/>
    </source>
</evidence>
<keyword evidence="8" id="KW-0492">Microsome</keyword>
<dbReference type="InParanoid" id="A0A067QE09"/>
<evidence type="ECO:0000256" key="9">
    <source>
        <dbReference type="ARBA" id="ARBA00023002"/>
    </source>
</evidence>
<dbReference type="PANTHER" id="PTHR24292">
    <property type="entry name" value="CYTOCHROME P450"/>
    <property type="match status" value="1"/>
</dbReference>
<evidence type="ECO:0000256" key="1">
    <source>
        <dbReference type="ARBA" id="ARBA00001971"/>
    </source>
</evidence>
<evidence type="ECO:0000256" key="7">
    <source>
        <dbReference type="ARBA" id="ARBA00022824"/>
    </source>
</evidence>
<keyword evidence="10" id="KW-0408">Iron</keyword>
<keyword evidence="12" id="KW-0472">Membrane</keyword>
<dbReference type="InterPro" id="IPR001128">
    <property type="entry name" value="Cyt_P450"/>
</dbReference>
<dbReference type="GO" id="GO:0005789">
    <property type="term" value="C:endoplasmic reticulum membrane"/>
    <property type="evidence" value="ECO:0007669"/>
    <property type="project" value="UniProtKB-SubCell"/>
</dbReference>